<dbReference type="InterPro" id="IPR058245">
    <property type="entry name" value="NreC/VraR/RcsB-like_REC"/>
</dbReference>
<keyword evidence="2 7" id="KW-0597">Phosphoprotein</keyword>
<feature type="domain" description="Response regulatory" evidence="9">
    <location>
        <begin position="3"/>
        <end position="119"/>
    </location>
</feature>
<dbReference type="SMART" id="SM00421">
    <property type="entry name" value="HTH_LUXR"/>
    <property type="match status" value="1"/>
</dbReference>
<dbReference type="InterPro" id="IPR039420">
    <property type="entry name" value="WalR-like"/>
</dbReference>
<comment type="function">
    <text evidence="6">May play the central regulatory role in sporulation. It may be an element of the effector pathway responsible for the activation of sporulation genes in response to nutritional stress. Spo0A may act in concert with spo0H (a sigma factor) to control the expression of some genes that are critical to the sporulation process.</text>
</comment>
<evidence type="ECO:0000256" key="6">
    <source>
        <dbReference type="ARBA" id="ARBA00024867"/>
    </source>
</evidence>
<dbReference type="SMART" id="SM00448">
    <property type="entry name" value="REC"/>
    <property type="match status" value="1"/>
</dbReference>
<evidence type="ECO:0000256" key="1">
    <source>
        <dbReference type="ARBA" id="ARBA00018672"/>
    </source>
</evidence>
<dbReference type="EMBL" id="JBCITM010000017">
    <property type="protein sequence ID" value="MEN1761517.1"/>
    <property type="molecule type" value="Genomic_DNA"/>
</dbReference>
<dbReference type="Gene3D" id="3.40.50.2300">
    <property type="match status" value="1"/>
</dbReference>
<accession>A0ABU9VWH2</accession>
<keyword evidence="11" id="KW-1185">Reference proteome</keyword>
<proteinExistence type="predicted"/>
<dbReference type="PANTHER" id="PTHR43214:SF43">
    <property type="entry name" value="TWO-COMPONENT RESPONSE REGULATOR"/>
    <property type="match status" value="1"/>
</dbReference>
<dbReference type="PANTHER" id="PTHR43214">
    <property type="entry name" value="TWO-COMPONENT RESPONSE REGULATOR"/>
    <property type="match status" value="1"/>
</dbReference>
<protein>
    <recommendedName>
        <fullName evidence="1">Stage 0 sporulation protein A homolog</fullName>
    </recommendedName>
</protein>
<feature type="modified residue" description="4-aspartylphosphate" evidence="7">
    <location>
        <position position="54"/>
    </location>
</feature>
<dbReference type="PROSITE" id="PS50043">
    <property type="entry name" value="HTH_LUXR_2"/>
    <property type="match status" value="1"/>
</dbReference>
<evidence type="ECO:0000256" key="2">
    <source>
        <dbReference type="ARBA" id="ARBA00022553"/>
    </source>
</evidence>
<dbReference type="InterPro" id="IPR016032">
    <property type="entry name" value="Sig_transdc_resp-reg_C-effctor"/>
</dbReference>
<dbReference type="PROSITE" id="PS50110">
    <property type="entry name" value="RESPONSE_REGULATORY"/>
    <property type="match status" value="1"/>
</dbReference>
<gene>
    <name evidence="10" type="ORF">AAIG11_13595</name>
</gene>
<evidence type="ECO:0000313" key="11">
    <source>
        <dbReference type="Proteomes" id="UP001407405"/>
    </source>
</evidence>
<dbReference type="Proteomes" id="UP001407405">
    <property type="component" value="Unassembled WGS sequence"/>
</dbReference>
<dbReference type="Pfam" id="PF00072">
    <property type="entry name" value="Response_reg"/>
    <property type="match status" value="1"/>
</dbReference>
<organism evidence="10 11">
    <name type="scientific">Anoxynatronum sibiricum</name>
    <dbReference type="NCBI Taxonomy" id="210623"/>
    <lineage>
        <taxon>Bacteria</taxon>
        <taxon>Bacillati</taxon>
        <taxon>Bacillota</taxon>
        <taxon>Clostridia</taxon>
        <taxon>Eubacteriales</taxon>
        <taxon>Clostridiaceae</taxon>
        <taxon>Anoxynatronum</taxon>
    </lineage>
</organism>
<keyword evidence="5" id="KW-0804">Transcription</keyword>
<evidence type="ECO:0000256" key="4">
    <source>
        <dbReference type="ARBA" id="ARBA00023125"/>
    </source>
</evidence>
<sequence length="223" mass="24920">MIRIVIAEDQELLAELLEEMLAHVPDMEVVARASNGEEVIGCVRKHQPDVVLMDLRMPKLEGIEATTIIKAEMPDVKVLILTASEEEKDVREALQEGADGYLLKKSHKSELLLAVRGVFAGMQVLGNQVKQKAYSQQQISGDHGKADTIKSTMTEKDFTERELAVLKCLAEGKQPDEIASELYLSEGRIRNQITEIIKKAGVKDRTQLAIYALRLRMENATHE</sequence>
<dbReference type="InterPro" id="IPR000792">
    <property type="entry name" value="Tscrpt_reg_LuxR_C"/>
</dbReference>
<evidence type="ECO:0000259" key="9">
    <source>
        <dbReference type="PROSITE" id="PS50110"/>
    </source>
</evidence>
<dbReference type="CDD" id="cd17535">
    <property type="entry name" value="REC_NarL-like"/>
    <property type="match status" value="1"/>
</dbReference>
<evidence type="ECO:0000256" key="5">
    <source>
        <dbReference type="ARBA" id="ARBA00023163"/>
    </source>
</evidence>
<keyword evidence="4" id="KW-0238">DNA-binding</keyword>
<comment type="caution">
    <text evidence="10">The sequence shown here is derived from an EMBL/GenBank/DDBJ whole genome shotgun (WGS) entry which is preliminary data.</text>
</comment>
<dbReference type="SUPFAM" id="SSF46894">
    <property type="entry name" value="C-terminal effector domain of the bipartite response regulators"/>
    <property type="match status" value="1"/>
</dbReference>
<evidence type="ECO:0000256" key="3">
    <source>
        <dbReference type="ARBA" id="ARBA00023015"/>
    </source>
</evidence>
<reference evidence="10 11" key="1">
    <citation type="submission" date="2024-04" db="EMBL/GenBank/DDBJ databases">
        <title>Genome sequencing and metabolic network reconstruction of aminoacids and betaine degradation by Anoxynatronum sibiricum.</title>
        <authorList>
            <person name="Detkova E.N."/>
            <person name="Boltjanskaja Y.V."/>
            <person name="Mardanov A.V."/>
            <person name="Kevbrin V."/>
        </authorList>
    </citation>
    <scope>NUCLEOTIDE SEQUENCE [LARGE SCALE GENOMIC DNA]</scope>
    <source>
        <strain evidence="10 11">Z-7981</strain>
    </source>
</reference>
<evidence type="ECO:0000313" key="10">
    <source>
        <dbReference type="EMBL" id="MEN1761517.1"/>
    </source>
</evidence>
<dbReference type="PRINTS" id="PR00038">
    <property type="entry name" value="HTHLUXR"/>
</dbReference>
<dbReference type="InterPro" id="IPR001789">
    <property type="entry name" value="Sig_transdc_resp-reg_receiver"/>
</dbReference>
<keyword evidence="3" id="KW-0805">Transcription regulation</keyword>
<feature type="domain" description="HTH luxR-type" evidence="8">
    <location>
        <begin position="151"/>
        <end position="216"/>
    </location>
</feature>
<name>A0ABU9VWH2_9CLOT</name>
<dbReference type="RefSeq" id="WP_343186804.1">
    <property type="nucleotide sequence ID" value="NZ_JBCITM010000017.1"/>
</dbReference>
<evidence type="ECO:0000256" key="7">
    <source>
        <dbReference type="PROSITE-ProRule" id="PRU00169"/>
    </source>
</evidence>
<evidence type="ECO:0000259" key="8">
    <source>
        <dbReference type="PROSITE" id="PS50043"/>
    </source>
</evidence>
<dbReference type="SUPFAM" id="SSF52172">
    <property type="entry name" value="CheY-like"/>
    <property type="match status" value="1"/>
</dbReference>
<dbReference type="InterPro" id="IPR011006">
    <property type="entry name" value="CheY-like_superfamily"/>
</dbReference>
<dbReference type="Pfam" id="PF00196">
    <property type="entry name" value="GerE"/>
    <property type="match status" value="1"/>
</dbReference>
<dbReference type="CDD" id="cd06170">
    <property type="entry name" value="LuxR_C_like"/>
    <property type="match status" value="1"/>
</dbReference>